<feature type="region of interest" description="Disordered" evidence="2">
    <location>
        <begin position="72"/>
        <end position="149"/>
    </location>
</feature>
<dbReference type="EMBL" id="JAFFHA010000001">
    <property type="protein sequence ID" value="KAK4660737.1"/>
    <property type="molecule type" value="Genomic_DNA"/>
</dbReference>
<evidence type="ECO:0000256" key="2">
    <source>
        <dbReference type="SAM" id="MobiDB-lite"/>
    </source>
</evidence>
<feature type="signal peptide" evidence="3">
    <location>
        <begin position="1"/>
        <end position="22"/>
    </location>
</feature>
<accession>A0ABR0GY69</accession>
<dbReference type="RefSeq" id="XP_062749707.1">
    <property type="nucleotide sequence ID" value="XM_062886591.1"/>
</dbReference>
<feature type="compositionally biased region" description="Gly residues" evidence="2">
    <location>
        <begin position="200"/>
        <end position="211"/>
    </location>
</feature>
<feature type="chain" id="PRO_5046815245" evidence="3">
    <location>
        <begin position="23"/>
        <end position="522"/>
    </location>
</feature>
<evidence type="ECO:0000256" key="3">
    <source>
        <dbReference type="SAM" id="SignalP"/>
    </source>
</evidence>
<evidence type="ECO:0000313" key="5">
    <source>
        <dbReference type="Proteomes" id="UP001323405"/>
    </source>
</evidence>
<organism evidence="4 5">
    <name type="scientific">Podospora pseudocomata</name>
    <dbReference type="NCBI Taxonomy" id="2093779"/>
    <lineage>
        <taxon>Eukaryota</taxon>
        <taxon>Fungi</taxon>
        <taxon>Dikarya</taxon>
        <taxon>Ascomycota</taxon>
        <taxon>Pezizomycotina</taxon>
        <taxon>Sordariomycetes</taxon>
        <taxon>Sordariomycetidae</taxon>
        <taxon>Sordariales</taxon>
        <taxon>Podosporaceae</taxon>
        <taxon>Podospora</taxon>
    </lineage>
</organism>
<feature type="compositionally biased region" description="Basic and acidic residues" evidence="2">
    <location>
        <begin position="91"/>
        <end position="109"/>
    </location>
</feature>
<keyword evidence="5" id="KW-1185">Reference proteome</keyword>
<feature type="coiled-coil region" evidence="1">
    <location>
        <begin position="368"/>
        <end position="395"/>
    </location>
</feature>
<feature type="compositionally biased region" description="Basic and acidic residues" evidence="2">
    <location>
        <begin position="278"/>
        <end position="311"/>
    </location>
</feature>
<keyword evidence="3" id="KW-0732">Signal</keyword>
<keyword evidence="1" id="KW-0175">Coiled coil</keyword>
<comment type="caution">
    <text evidence="4">The sequence shown here is derived from an EMBL/GenBank/DDBJ whole genome shotgun (WGS) entry which is preliminary data.</text>
</comment>
<feature type="compositionally biased region" description="Acidic residues" evidence="2">
    <location>
        <begin position="334"/>
        <end position="351"/>
    </location>
</feature>
<reference evidence="4 5" key="1">
    <citation type="journal article" date="2023" name="bioRxiv">
        <title>High-quality genome assemblies of four members of thePodospora anserinaspecies complex.</title>
        <authorList>
            <person name="Ament-Velasquez S.L."/>
            <person name="Vogan A.A."/>
            <person name="Wallerman O."/>
            <person name="Hartmann F."/>
            <person name="Gautier V."/>
            <person name="Silar P."/>
            <person name="Giraud T."/>
            <person name="Johannesson H."/>
        </authorList>
    </citation>
    <scope>NUCLEOTIDE SEQUENCE [LARGE SCALE GENOMIC DNA]</scope>
    <source>
        <strain evidence="4 5">CBS 415.72m</strain>
    </source>
</reference>
<feature type="region of interest" description="Disordered" evidence="2">
    <location>
        <begin position="164"/>
        <end position="211"/>
    </location>
</feature>
<proteinExistence type="predicted"/>
<protein>
    <submittedName>
        <fullName evidence="4">Uncharacterized protein</fullName>
    </submittedName>
</protein>
<evidence type="ECO:0000313" key="4">
    <source>
        <dbReference type="EMBL" id="KAK4660737.1"/>
    </source>
</evidence>
<dbReference type="GeneID" id="87906498"/>
<sequence>MADPSFEVVWASLLLFCSLSRASGKLILKRHSFTFDFWQVDTQLSIIKMKHTTALVAALGLAATVSAANPVTDNRRHAVNRRSVPVSTPENTKRDTAHQQGNKRVEPRSPTRFANPFRGDEEPGVEVEPGVEDKGSLEDESSSYGLKDQATDAAWDVGSSYLEGKTGIKLPDRPRSGSGINFARRNKKRSVIEARAKSRSGGGKSNGGGFGGQLVDAGKDFAVEEGTAFVEDQTGIDLPDRNGQSSSGSSGGSWTSWRPWKLSKREITVDEVVEEVLDQMKEGESKSDAETADALKEIVEEAAKDDEDKSISDVVEALAEASDDNDSEPKEESTDTIEEILGDSSDKEDEDEDILAETIEDIVDGDSSDSKSSHGDTLEEKLEELEKETSALDKDDPKAEMIDELIDELIDEAATLDEIPVEYFQYWMAVQSCLDPVHLLTTKGLMASHLSRRGTTPIIVTPTKTVKREEAKAAEVNLGLAQPFGAEMAQTSGAGDGLLGRGTVGYLVFGVAAAFLVRGVAF</sequence>
<evidence type="ECO:0000256" key="1">
    <source>
        <dbReference type="SAM" id="Coils"/>
    </source>
</evidence>
<dbReference type="Proteomes" id="UP001323405">
    <property type="component" value="Unassembled WGS sequence"/>
</dbReference>
<gene>
    <name evidence="4" type="ORF">QC762_121695</name>
</gene>
<feature type="region of interest" description="Disordered" evidence="2">
    <location>
        <begin position="228"/>
        <end position="257"/>
    </location>
</feature>
<feature type="region of interest" description="Disordered" evidence="2">
    <location>
        <begin position="278"/>
        <end position="351"/>
    </location>
</feature>
<name>A0ABR0GY69_9PEZI</name>